<evidence type="ECO:0000313" key="2">
    <source>
        <dbReference type="Proteomes" id="UP000050795"/>
    </source>
</evidence>
<keyword evidence="2" id="KW-1185">Reference proteome</keyword>
<organism evidence="2 3">
    <name type="scientific">Trichobilharzia regenti</name>
    <name type="common">Nasal bird schistosome</name>
    <dbReference type="NCBI Taxonomy" id="157069"/>
    <lineage>
        <taxon>Eukaryota</taxon>
        <taxon>Metazoa</taxon>
        <taxon>Spiralia</taxon>
        <taxon>Lophotrochozoa</taxon>
        <taxon>Platyhelminthes</taxon>
        <taxon>Trematoda</taxon>
        <taxon>Digenea</taxon>
        <taxon>Strigeidida</taxon>
        <taxon>Schistosomatoidea</taxon>
        <taxon>Schistosomatidae</taxon>
        <taxon>Trichobilharzia</taxon>
    </lineage>
</organism>
<evidence type="ECO:0000313" key="3">
    <source>
        <dbReference type="WBParaSite" id="TREG1_36440.1"/>
    </source>
</evidence>
<dbReference type="PANTHER" id="PTHR21301:SF10">
    <property type="entry name" value="REVERSE TRANSCRIPTASE DOMAIN-CONTAINING PROTEIN"/>
    <property type="match status" value="1"/>
</dbReference>
<reference evidence="2" key="1">
    <citation type="submission" date="2022-06" db="EMBL/GenBank/DDBJ databases">
        <authorList>
            <person name="Berger JAMES D."/>
            <person name="Berger JAMES D."/>
        </authorList>
    </citation>
    <scope>NUCLEOTIDE SEQUENCE [LARGE SCALE GENOMIC DNA]</scope>
</reference>
<name>A0AA85JJN0_TRIRE</name>
<dbReference type="Proteomes" id="UP000050795">
    <property type="component" value="Unassembled WGS sequence"/>
</dbReference>
<dbReference type="Pfam" id="PF26215">
    <property type="entry name" value="HTH_animal"/>
    <property type="match status" value="1"/>
</dbReference>
<dbReference type="WBParaSite" id="TREG1_36440.1">
    <property type="protein sequence ID" value="TREG1_36440.1"/>
    <property type="gene ID" value="TREG1_36440"/>
</dbReference>
<reference evidence="3" key="2">
    <citation type="submission" date="2023-11" db="UniProtKB">
        <authorList>
            <consortium name="WormBaseParasite"/>
        </authorList>
    </citation>
    <scope>IDENTIFICATION</scope>
</reference>
<dbReference type="InterPro" id="IPR058912">
    <property type="entry name" value="HTH_animal"/>
</dbReference>
<evidence type="ECO:0000259" key="1">
    <source>
        <dbReference type="Pfam" id="PF26215"/>
    </source>
</evidence>
<feature type="domain" description="Helix-turn-helix" evidence="1">
    <location>
        <begin position="39"/>
        <end position="98"/>
    </location>
</feature>
<sequence length="134" mass="15543">MVIVQLMNMFRYDDITRPTRKEDGAIRKSVYRKPTSTGQYTDFLSFVPLKYKRNLIKCLVHRARAICSDDCLDEELNNIERLLSENGYPEKFTDKNMNLKSKQPKLPTVPKKEGLILTNAVPWGQHQQKTNTAP</sequence>
<accession>A0AA85JJN0</accession>
<dbReference type="AlphaFoldDB" id="A0AA85JJN0"/>
<dbReference type="PANTHER" id="PTHR21301">
    <property type="entry name" value="REVERSE TRANSCRIPTASE"/>
    <property type="match status" value="1"/>
</dbReference>
<protein>
    <recommendedName>
        <fullName evidence="1">Helix-turn-helix domain-containing protein</fullName>
    </recommendedName>
</protein>
<proteinExistence type="predicted"/>